<dbReference type="Proteomes" id="UP000822476">
    <property type="component" value="Unassembled WGS sequence"/>
</dbReference>
<protein>
    <submittedName>
        <fullName evidence="1">Uncharacterized protein</fullName>
    </submittedName>
</protein>
<accession>A0A8S9YEF1</accession>
<keyword evidence="2" id="KW-1185">Reference proteome</keyword>
<proteinExistence type="predicted"/>
<evidence type="ECO:0000313" key="1">
    <source>
        <dbReference type="EMBL" id="KAF7235671.1"/>
    </source>
</evidence>
<name>A0A8S9YEF1_9TREM</name>
<comment type="caution">
    <text evidence="1">The sequence shown here is derived from an EMBL/GenBank/DDBJ whole genome shotgun (WGS) entry which is preliminary data.</text>
</comment>
<dbReference type="EMBL" id="JTDE01008129">
    <property type="protein sequence ID" value="KAF7235671.1"/>
    <property type="molecule type" value="Genomic_DNA"/>
</dbReference>
<evidence type="ECO:0000313" key="2">
    <source>
        <dbReference type="Proteomes" id="UP000822476"/>
    </source>
</evidence>
<dbReference type="AlphaFoldDB" id="A0A8S9YEF1"/>
<sequence>MVIISAVYSRACFCMLLQPPVHAVCELLTKITYQCVCGFAIRGGYRNVLRTCRTPSTVGVDIANDNTSIRVSDLILQEKALRGKSLKYPRGGPYGVHVDFCSVASVIVDVQPCLMFHRFFGGLNHV</sequence>
<reference evidence="1" key="1">
    <citation type="submission" date="2019-07" db="EMBL/GenBank/DDBJ databases">
        <title>Annotation for the trematode Paragonimus miyazaki's.</title>
        <authorList>
            <person name="Choi Y.-J."/>
        </authorList>
    </citation>
    <scope>NUCLEOTIDE SEQUENCE</scope>
    <source>
        <strain evidence="1">Japan</strain>
    </source>
</reference>
<organism evidence="1 2">
    <name type="scientific">Paragonimus skrjabini miyazakii</name>
    <dbReference type="NCBI Taxonomy" id="59628"/>
    <lineage>
        <taxon>Eukaryota</taxon>
        <taxon>Metazoa</taxon>
        <taxon>Spiralia</taxon>
        <taxon>Lophotrochozoa</taxon>
        <taxon>Platyhelminthes</taxon>
        <taxon>Trematoda</taxon>
        <taxon>Digenea</taxon>
        <taxon>Plagiorchiida</taxon>
        <taxon>Troglotremata</taxon>
        <taxon>Troglotrematidae</taxon>
        <taxon>Paragonimus</taxon>
    </lineage>
</organism>
<gene>
    <name evidence="1" type="ORF">EG68_10018</name>
</gene>